<dbReference type="GO" id="GO:0008017">
    <property type="term" value="F:microtubule binding"/>
    <property type="evidence" value="ECO:0007669"/>
    <property type="project" value="InterPro"/>
</dbReference>
<evidence type="ECO:0000256" key="8">
    <source>
        <dbReference type="ARBA" id="ARBA00023242"/>
    </source>
</evidence>
<organism evidence="11 12">
    <name type="scientific">Cloeon dipterum</name>
    <dbReference type="NCBI Taxonomy" id="197152"/>
    <lineage>
        <taxon>Eukaryota</taxon>
        <taxon>Metazoa</taxon>
        <taxon>Ecdysozoa</taxon>
        <taxon>Arthropoda</taxon>
        <taxon>Hexapoda</taxon>
        <taxon>Insecta</taxon>
        <taxon>Pterygota</taxon>
        <taxon>Palaeoptera</taxon>
        <taxon>Ephemeroptera</taxon>
        <taxon>Pisciforma</taxon>
        <taxon>Baetidae</taxon>
        <taxon>Cloeon</taxon>
    </lineage>
</organism>
<name>A0A8S1DTZ7_9INSE</name>
<evidence type="ECO:0000256" key="9">
    <source>
        <dbReference type="ARBA" id="ARBA00045771"/>
    </source>
</evidence>
<dbReference type="EMBL" id="CADEPI010000240">
    <property type="protein sequence ID" value="CAB3381630.1"/>
    <property type="molecule type" value="Genomic_DNA"/>
</dbReference>
<feature type="compositionally biased region" description="Low complexity" evidence="10">
    <location>
        <begin position="424"/>
        <end position="439"/>
    </location>
</feature>
<comment type="subcellular location">
    <subcellularLocation>
        <location evidence="1">Cytoplasm</location>
        <location evidence="1">Cytoskeleton</location>
        <location evidence="1">Microtubule organizing center</location>
        <location evidence="1">Centrosome</location>
        <location evidence="1">Centriole</location>
    </subcellularLocation>
    <subcellularLocation>
        <location evidence="2">Nucleus</location>
    </subcellularLocation>
</comment>
<feature type="region of interest" description="Disordered" evidence="10">
    <location>
        <begin position="641"/>
        <end position="703"/>
    </location>
</feature>
<evidence type="ECO:0000313" key="12">
    <source>
        <dbReference type="Proteomes" id="UP000494165"/>
    </source>
</evidence>
<feature type="compositionally biased region" description="Basic and acidic residues" evidence="10">
    <location>
        <begin position="466"/>
        <end position="486"/>
    </location>
</feature>
<keyword evidence="12" id="KW-1185">Reference proteome</keyword>
<reference evidence="11 12" key="1">
    <citation type="submission" date="2020-04" db="EMBL/GenBank/DDBJ databases">
        <authorList>
            <person name="Alioto T."/>
            <person name="Alioto T."/>
            <person name="Gomez Garrido J."/>
        </authorList>
    </citation>
    <scope>NUCLEOTIDE SEQUENCE [LARGE SCALE GENOMIC DNA]</scope>
</reference>
<accession>A0A8S1DTZ7</accession>
<keyword evidence="8" id="KW-0539">Nucleus</keyword>
<evidence type="ECO:0000256" key="7">
    <source>
        <dbReference type="ARBA" id="ARBA00023212"/>
    </source>
</evidence>
<comment type="similarity">
    <text evidence="3">Belongs to the MDM1 family.</text>
</comment>
<evidence type="ECO:0000256" key="4">
    <source>
        <dbReference type="ARBA" id="ARBA00013508"/>
    </source>
</evidence>
<dbReference type="PANTHER" id="PTHR32078:SF1">
    <property type="entry name" value="NUCLEAR PROTEIN MDM1"/>
    <property type="match status" value="1"/>
</dbReference>
<evidence type="ECO:0000256" key="2">
    <source>
        <dbReference type="ARBA" id="ARBA00004123"/>
    </source>
</evidence>
<evidence type="ECO:0000313" key="11">
    <source>
        <dbReference type="EMBL" id="CAB3381630.1"/>
    </source>
</evidence>
<evidence type="ECO:0000256" key="6">
    <source>
        <dbReference type="ARBA" id="ARBA00022701"/>
    </source>
</evidence>
<keyword evidence="5" id="KW-0963">Cytoplasm</keyword>
<evidence type="ECO:0000256" key="1">
    <source>
        <dbReference type="ARBA" id="ARBA00004114"/>
    </source>
</evidence>
<dbReference type="PANTHER" id="PTHR32078">
    <property type="entry name" value="NUCLEAR PROTEIN MDM1"/>
    <property type="match status" value="1"/>
</dbReference>
<feature type="compositionally biased region" description="Low complexity" evidence="10">
    <location>
        <begin position="663"/>
        <end position="678"/>
    </location>
</feature>
<feature type="compositionally biased region" description="Basic and acidic residues" evidence="10">
    <location>
        <begin position="311"/>
        <end position="336"/>
    </location>
</feature>
<protein>
    <recommendedName>
        <fullName evidence="4">Nuclear protein MDM1</fullName>
    </recommendedName>
</protein>
<feature type="region of interest" description="Disordered" evidence="10">
    <location>
        <begin position="590"/>
        <end position="619"/>
    </location>
</feature>
<gene>
    <name evidence="11" type="ORF">CLODIP_2_CD13434</name>
</gene>
<feature type="compositionally biased region" description="Basic and acidic residues" evidence="10">
    <location>
        <begin position="347"/>
        <end position="364"/>
    </location>
</feature>
<feature type="compositionally biased region" description="Low complexity" evidence="10">
    <location>
        <begin position="400"/>
        <end position="417"/>
    </location>
</feature>
<comment type="function">
    <text evidence="9">Microtubule-binding protein that negatively regulates centriole duplication. Binds to and stabilizes microtubules.</text>
</comment>
<keyword evidence="7" id="KW-0206">Cytoskeleton</keyword>
<sequence length="769" mass="84505">MNTILNDVVIWSELHGLKLNPRKTQVLRVGSERIHSRLDLRNLSKVRMMETELPYRDEVDVDYVEFDFSDRVKYLGIVFDRYLSWEGQWRRREIRQERREKWLSKAGDWFFVAAAASELEPLVDAQHADVLDAGNEDKILEETLEKPKKRKEFKTEYKKRFRPFSQYEYVDGSFIKRKHEADLLVPEPVARDSPVPHAPEIGTPSNDPWYNEVIELRKKAGEYKHRGWGTELVPEHLADIYGKQVVLWEQVSRRSSLSALSLASASPRAITKEEKEKENNKKSSPTKGLARVPGRADRVDGVLRAQVDKGAAVDDKREPRSRKEFLVRHHLERTTGAEDGSLLVSPTREKLEPAVPRRKEEDSSNKSPSKCSPKSSPRSARSQSVGPAASENRSPKRQPRTPVSTSSASAAPKATAPAERRPRPTSLNTSSATRSKSSSVAMRNSSEDKALGKSAKGAAQSGAKTKKAEPAKKQLTQPKKDDEKTSGGDTCDGGAVAQQQDLPAVHTQKPTPPSAGGSETKELPPPEELLSPDTNNTVSLIDDEPLVKSPPEPTRVKSPEQIIMRSPEPVNWTVPLDTGKTFTVTQNVREAVPQASKAARGELSRPHGESSRHWGAPASSSLDAVFEGPQEIGVADAAPAVVLNGEDSSDHSEATPPTQKSTVAVAVEAAEQAPEAAAGPPPAAGTTLKRLDDPDLEPPPARPLHLRLPYAVLEAPEAPAAPARPSGYRILEAPEPLEAPSARSVASDVLEKARNRFDKFWGTKDANKL</sequence>
<feature type="compositionally biased region" description="Basic and acidic residues" evidence="10">
    <location>
        <begin position="599"/>
        <end position="612"/>
    </location>
</feature>
<evidence type="ECO:0000256" key="3">
    <source>
        <dbReference type="ARBA" id="ARBA00010494"/>
    </source>
</evidence>
<dbReference type="GO" id="GO:0046600">
    <property type="term" value="P:negative regulation of centriole replication"/>
    <property type="evidence" value="ECO:0007669"/>
    <property type="project" value="InterPro"/>
</dbReference>
<dbReference type="Proteomes" id="UP000494165">
    <property type="component" value="Unassembled WGS sequence"/>
</dbReference>
<feature type="compositionally biased region" description="Low complexity" evidence="10">
    <location>
        <begin position="365"/>
        <end position="384"/>
    </location>
</feature>
<dbReference type="GO" id="GO:0005874">
    <property type="term" value="C:microtubule"/>
    <property type="evidence" value="ECO:0007669"/>
    <property type="project" value="UniProtKB-KW"/>
</dbReference>
<proteinExistence type="inferred from homology"/>
<dbReference type="AlphaFoldDB" id="A0A8S1DTZ7"/>
<dbReference type="GO" id="GO:0005634">
    <property type="term" value="C:nucleus"/>
    <property type="evidence" value="ECO:0007669"/>
    <property type="project" value="UniProtKB-SubCell"/>
</dbReference>
<dbReference type="InterPro" id="IPR029136">
    <property type="entry name" value="MDM1"/>
</dbReference>
<dbReference type="Pfam" id="PF15501">
    <property type="entry name" value="MDM1"/>
    <property type="match status" value="1"/>
</dbReference>
<keyword evidence="6" id="KW-0493">Microtubule</keyword>
<dbReference type="OrthoDB" id="9999940at2759"/>
<dbReference type="GO" id="GO:0005814">
    <property type="term" value="C:centriole"/>
    <property type="evidence" value="ECO:0007669"/>
    <property type="project" value="UniProtKB-SubCell"/>
</dbReference>
<feature type="compositionally biased region" description="Low complexity" evidence="10">
    <location>
        <begin position="452"/>
        <end position="463"/>
    </location>
</feature>
<feature type="region of interest" description="Disordered" evidence="10">
    <location>
        <begin position="262"/>
        <end position="564"/>
    </location>
</feature>
<evidence type="ECO:0000256" key="10">
    <source>
        <dbReference type="SAM" id="MobiDB-lite"/>
    </source>
</evidence>
<feature type="compositionally biased region" description="Basic and acidic residues" evidence="10">
    <location>
        <begin position="270"/>
        <end position="281"/>
    </location>
</feature>
<comment type="caution">
    <text evidence="11">The sequence shown here is derived from an EMBL/GenBank/DDBJ whole genome shotgun (WGS) entry which is preliminary data.</text>
</comment>
<evidence type="ECO:0000256" key="5">
    <source>
        <dbReference type="ARBA" id="ARBA00022490"/>
    </source>
</evidence>